<dbReference type="InterPro" id="IPR008927">
    <property type="entry name" value="6-PGluconate_DH-like_C_sf"/>
</dbReference>
<name>A0A9W7FJR7_9STRA</name>
<dbReference type="Gene3D" id="3.40.50.720">
    <property type="entry name" value="NAD(P)-binding Rossmann-like Domain"/>
    <property type="match status" value="1"/>
</dbReference>
<dbReference type="Gene3D" id="1.10.1040.10">
    <property type="entry name" value="N-(1-d-carboxylethyl)-l-norvaline Dehydrogenase, domain 2"/>
    <property type="match status" value="1"/>
</dbReference>
<dbReference type="InterPro" id="IPR013752">
    <property type="entry name" value="KPA_reductase"/>
</dbReference>
<dbReference type="SUPFAM" id="SSF48179">
    <property type="entry name" value="6-phosphogluconate dehydrogenase C-terminal domain-like"/>
    <property type="match status" value="1"/>
</dbReference>
<protein>
    <recommendedName>
        <fullName evidence="6">2-dehydropantoate 2-reductase</fullName>
    </recommendedName>
</protein>
<organism evidence="4 5">
    <name type="scientific">Triparma laevis f. longispina</name>
    <dbReference type="NCBI Taxonomy" id="1714387"/>
    <lineage>
        <taxon>Eukaryota</taxon>
        <taxon>Sar</taxon>
        <taxon>Stramenopiles</taxon>
        <taxon>Ochrophyta</taxon>
        <taxon>Bolidophyceae</taxon>
        <taxon>Parmales</taxon>
        <taxon>Triparmaceae</taxon>
        <taxon>Triparma</taxon>
    </lineage>
</organism>
<evidence type="ECO:0008006" key="6">
    <source>
        <dbReference type="Google" id="ProtNLM"/>
    </source>
</evidence>
<keyword evidence="5" id="KW-1185">Reference proteome</keyword>
<dbReference type="InterPro" id="IPR013332">
    <property type="entry name" value="KPR_N"/>
</dbReference>
<dbReference type="EMBL" id="BRXW01000200">
    <property type="protein sequence ID" value="GMI13794.1"/>
    <property type="molecule type" value="Genomic_DNA"/>
</dbReference>
<evidence type="ECO:0000256" key="1">
    <source>
        <dbReference type="SAM" id="SignalP"/>
    </source>
</evidence>
<dbReference type="PANTHER" id="PTHR21708:SF26">
    <property type="entry name" value="2-DEHYDROPANTOATE 2-REDUCTASE"/>
    <property type="match status" value="1"/>
</dbReference>
<accession>A0A9W7FJR7</accession>
<dbReference type="Pfam" id="PF02558">
    <property type="entry name" value="ApbA"/>
    <property type="match status" value="1"/>
</dbReference>
<comment type="caution">
    <text evidence="4">The sequence shown here is derived from an EMBL/GenBank/DDBJ whole genome shotgun (WGS) entry which is preliminary data.</text>
</comment>
<gene>
    <name evidence="4" type="ORF">TrLO_g921</name>
</gene>
<dbReference type="GO" id="GO:0005737">
    <property type="term" value="C:cytoplasm"/>
    <property type="evidence" value="ECO:0007669"/>
    <property type="project" value="TreeGrafter"/>
</dbReference>
<evidence type="ECO:0000259" key="2">
    <source>
        <dbReference type="Pfam" id="PF02558"/>
    </source>
</evidence>
<dbReference type="InterPro" id="IPR051402">
    <property type="entry name" value="KPR-Related"/>
</dbReference>
<dbReference type="AlphaFoldDB" id="A0A9W7FJR7"/>
<evidence type="ECO:0000313" key="4">
    <source>
        <dbReference type="EMBL" id="GMI13794.1"/>
    </source>
</evidence>
<keyword evidence="1" id="KW-0732">Signal</keyword>
<dbReference type="PANTHER" id="PTHR21708">
    <property type="entry name" value="PROBABLE 2-DEHYDROPANTOATE 2-REDUCTASE"/>
    <property type="match status" value="1"/>
</dbReference>
<feature type="domain" description="Ketopantoate reductase C-terminal" evidence="3">
    <location>
        <begin position="227"/>
        <end position="352"/>
    </location>
</feature>
<evidence type="ECO:0000259" key="3">
    <source>
        <dbReference type="Pfam" id="PF08546"/>
    </source>
</evidence>
<dbReference type="Proteomes" id="UP001165122">
    <property type="component" value="Unassembled WGS sequence"/>
</dbReference>
<evidence type="ECO:0000313" key="5">
    <source>
        <dbReference type="Proteomes" id="UP001165122"/>
    </source>
</evidence>
<feature type="chain" id="PRO_5040828259" description="2-dehydropantoate 2-reductase" evidence="1">
    <location>
        <begin position="17"/>
        <end position="515"/>
    </location>
</feature>
<dbReference type="InterPro" id="IPR013328">
    <property type="entry name" value="6PGD_dom2"/>
</dbReference>
<feature type="domain" description="Ketopantoate reductase N-terminal" evidence="2">
    <location>
        <begin position="33"/>
        <end position="197"/>
    </location>
</feature>
<dbReference type="Pfam" id="PF08546">
    <property type="entry name" value="ApbA_C"/>
    <property type="match status" value="1"/>
</dbReference>
<proteinExistence type="predicted"/>
<reference evidence="5" key="1">
    <citation type="journal article" date="2023" name="Commun. Biol.">
        <title>Genome analysis of Parmales, the sister group of diatoms, reveals the evolutionary specialization of diatoms from phago-mixotrophs to photoautotrophs.</title>
        <authorList>
            <person name="Ban H."/>
            <person name="Sato S."/>
            <person name="Yoshikawa S."/>
            <person name="Yamada K."/>
            <person name="Nakamura Y."/>
            <person name="Ichinomiya M."/>
            <person name="Sato N."/>
            <person name="Blanc-Mathieu R."/>
            <person name="Endo H."/>
            <person name="Kuwata A."/>
            <person name="Ogata H."/>
        </authorList>
    </citation>
    <scope>NUCLEOTIDE SEQUENCE [LARGE SCALE GENOMIC DNA]</scope>
    <source>
        <strain evidence="5">NIES 3700</strain>
    </source>
</reference>
<sequence length="515" mass="57169">MRCNFLAALLITFSASSLLPSPHSLPPLHASHVTIVGPGAVGSFYGARLQQTNTNSSFTFYSPRSASPHISECQRNGLTVNSNVYPTIHVPHSPPTTSFTSSISNLKPSDWLLITLKGTSSGLSTLPQILPPLLQPDGTSRIVIIMNGLVDQKIVSIINDLPNINITTVFGCAAYICANRSCPGIINHTYLGDLKGGVVTSKNNEDDENLLLSQFISTAVSYSPSPISHLRWRKSLWNVPFNGLCTTLNVTTDVIAKDDKLRYQATLIMNEVVKIANKDLAGSELSLGEGDCDEMWHLTDTMGIYYPSTLLDYREGLELELRFIFDEVIERAKVHGIDIPVTAKLVNDLHKLQDDVQSETPAETPAFDGLTCGAFKLEKLKMGEQAKRLSRFAFLKSKAFEFIKYKNARDLASIFSNLTPNAEVYGLKGDSIETGLTDFFENYKELHHEIIGEPIITLPDTVEYRFVKSWIDGECGERKVWESRDEEKGRDKVERLIFCEDKLLAVSVVEVIEFT</sequence>
<dbReference type="OrthoDB" id="3609at2759"/>
<feature type="signal peptide" evidence="1">
    <location>
        <begin position="1"/>
        <end position="16"/>
    </location>
</feature>